<dbReference type="AlphaFoldDB" id="A0A1T4R3G7"/>
<protein>
    <submittedName>
        <fullName evidence="2">Pilus assembly protein PilZ</fullName>
    </submittedName>
</protein>
<feature type="domain" description="PilZ" evidence="1">
    <location>
        <begin position="10"/>
        <end position="103"/>
    </location>
</feature>
<dbReference type="EMBL" id="MTSM01000011">
    <property type="protein sequence ID" value="OPX55252.1"/>
    <property type="molecule type" value="Genomic_DNA"/>
</dbReference>
<dbReference type="Gene3D" id="2.40.10.220">
    <property type="entry name" value="predicted glycosyltransferase like domains"/>
    <property type="match status" value="1"/>
</dbReference>
<reference evidence="2 3" key="1">
    <citation type="submission" date="2017-01" db="EMBL/GenBank/DDBJ databases">
        <title>Genome Sequencing of a Marine Spirillum, Oceanospirillum multiglobuliferum ATCC 33336, from Japan.</title>
        <authorList>
            <person name="Carney J.G."/>
            <person name="Trachtenberg A.M."/>
            <person name="Rheaume B.A."/>
            <person name="Linnane J.D."/>
            <person name="Pitts N.L."/>
            <person name="Mykles D.L."/>
            <person name="Maclea K.S."/>
        </authorList>
    </citation>
    <scope>NUCLEOTIDE SEQUENCE [LARGE SCALE GENOMIC DNA]</scope>
    <source>
        <strain evidence="2 3">ATCC 33336</strain>
    </source>
</reference>
<organism evidence="2 3">
    <name type="scientific">Oceanospirillum multiglobuliferum</name>
    <dbReference type="NCBI Taxonomy" id="64969"/>
    <lineage>
        <taxon>Bacteria</taxon>
        <taxon>Pseudomonadati</taxon>
        <taxon>Pseudomonadota</taxon>
        <taxon>Gammaproteobacteria</taxon>
        <taxon>Oceanospirillales</taxon>
        <taxon>Oceanospirillaceae</taxon>
        <taxon>Oceanospirillum</taxon>
    </lineage>
</organism>
<gene>
    <name evidence="2" type="ORF">BTE48_09985</name>
</gene>
<name>A0A1T4R3G7_9GAMM</name>
<sequence>MAGSQTKPQVVTVNLTNKDELYEAYMPFVNNGGLFLPTRGTFRLGQEISLLLNLMDEPEKIPMAGKVVWVTPQGAQGRRVAGIGIQFNDNHIGLRDKIETYLAGRLSSQHPTHTL</sequence>
<dbReference type="Pfam" id="PF07238">
    <property type="entry name" value="PilZ"/>
    <property type="match status" value="1"/>
</dbReference>
<evidence type="ECO:0000259" key="1">
    <source>
        <dbReference type="Pfam" id="PF07238"/>
    </source>
</evidence>
<dbReference type="STRING" id="64969.SAMN02745127_02149"/>
<dbReference type="OrthoDB" id="5296245at2"/>
<keyword evidence="3" id="KW-1185">Reference proteome</keyword>
<accession>A0A1T4R3G7</accession>
<comment type="caution">
    <text evidence="2">The sequence shown here is derived from an EMBL/GenBank/DDBJ whole genome shotgun (WGS) entry which is preliminary data.</text>
</comment>
<evidence type="ECO:0000313" key="2">
    <source>
        <dbReference type="EMBL" id="OPX55252.1"/>
    </source>
</evidence>
<dbReference type="Proteomes" id="UP000191418">
    <property type="component" value="Unassembled WGS sequence"/>
</dbReference>
<dbReference type="GO" id="GO:0035438">
    <property type="term" value="F:cyclic-di-GMP binding"/>
    <property type="evidence" value="ECO:0007669"/>
    <property type="project" value="InterPro"/>
</dbReference>
<dbReference type="InterPro" id="IPR009875">
    <property type="entry name" value="PilZ_domain"/>
</dbReference>
<proteinExistence type="predicted"/>
<evidence type="ECO:0000313" key="3">
    <source>
        <dbReference type="Proteomes" id="UP000191418"/>
    </source>
</evidence>
<dbReference type="RefSeq" id="WP_078745730.1">
    <property type="nucleotide sequence ID" value="NZ_FUXG01000014.1"/>
</dbReference>